<name>A0A1X6YBE5_9RHOB</name>
<organism evidence="1 2">
    <name type="scientific">Roseovarius halotolerans</name>
    <dbReference type="NCBI Taxonomy" id="505353"/>
    <lineage>
        <taxon>Bacteria</taxon>
        <taxon>Pseudomonadati</taxon>
        <taxon>Pseudomonadota</taxon>
        <taxon>Alphaproteobacteria</taxon>
        <taxon>Rhodobacterales</taxon>
        <taxon>Roseobacteraceae</taxon>
        <taxon>Roseovarius</taxon>
    </lineage>
</organism>
<reference evidence="1 2" key="1">
    <citation type="submission" date="2017-03" db="EMBL/GenBank/DDBJ databases">
        <authorList>
            <person name="Afonso C.L."/>
            <person name="Miller P.J."/>
            <person name="Scott M.A."/>
            <person name="Spackman E."/>
            <person name="Goraichik I."/>
            <person name="Dimitrov K.M."/>
            <person name="Suarez D.L."/>
            <person name="Swayne D.E."/>
        </authorList>
    </citation>
    <scope>NUCLEOTIDE SEQUENCE [LARGE SCALE GENOMIC DNA]</scope>
    <source>
        <strain evidence="1 2">CECT 8110</strain>
    </source>
</reference>
<gene>
    <name evidence="1" type="ORF">ROH8110_00386</name>
</gene>
<proteinExistence type="predicted"/>
<dbReference type="InterPro" id="IPR051706">
    <property type="entry name" value="Glycosyltransferase_domain"/>
</dbReference>
<evidence type="ECO:0000313" key="2">
    <source>
        <dbReference type="Proteomes" id="UP000193207"/>
    </source>
</evidence>
<dbReference type="Pfam" id="PF05704">
    <property type="entry name" value="Caps_synth"/>
    <property type="match status" value="1"/>
</dbReference>
<evidence type="ECO:0000313" key="1">
    <source>
        <dbReference type="EMBL" id="SLN15720.1"/>
    </source>
</evidence>
<dbReference type="SUPFAM" id="SSF53448">
    <property type="entry name" value="Nucleotide-diphospho-sugar transferases"/>
    <property type="match status" value="1"/>
</dbReference>
<dbReference type="Gene3D" id="3.90.550.20">
    <property type="match status" value="1"/>
</dbReference>
<dbReference type="GO" id="GO:0000030">
    <property type="term" value="F:mannosyltransferase activity"/>
    <property type="evidence" value="ECO:0007669"/>
    <property type="project" value="TreeGrafter"/>
</dbReference>
<dbReference type="GO" id="GO:0016020">
    <property type="term" value="C:membrane"/>
    <property type="evidence" value="ECO:0007669"/>
    <property type="project" value="GOC"/>
</dbReference>
<dbReference type="InterPro" id="IPR029044">
    <property type="entry name" value="Nucleotide-diphossugar_trans"/>
</dbReference>
<dbReference type="AlphaFoldDB" id="A0A1X6YBE5"/>
<dbReference type="EMBL" id="FWFU01000001">
    <property type="protein sequence ID" value="SLN15720.1"/>
    <property type="molecule type" value="Genomic_DNA"/>
</dbReference>
<keyword evidence="2" id="KW-1185">Reference proteome</keyword>
<accession>A0A1X6YBE5</accession>
<dbReference type="InterPro" id="IPR008441">
    <property type="entry name" value="AfumC-like_glycosyl_Trfase"/>
</dbReference>
<dbReference type="GO" id="GO:0051999">
    <property type="term" value="P:mannosyl-inositol phosphorylceramide biosynthetic process"/>
    <property type="evidence" value="ECO:0007669"/>
    <property type="project" value="TreeGrafter"/>
</dbReference>
<dbReference type="Proteomes" id="UP000193207">
    <property type="component" value="Unassembled WGS sequence"/>
</dbReference>
<protein>
    <submittedName>
        <fullName evidence="1">Capsular polysaccharide synthesis protein</fullName>
    </submittedName>
</protein>
<sequence>MPRAPGLEIYTRFIDRDNRALTARLRGGGAAAWQDYTARYRDRDIPKIIWIYWEQGEDQAPYLVRRCIQSWRDHNPGWDVRVLDGGNVAKYAESLEQVDALPVRFRSNLLRLQLLARHGGVWADATALCHRPLDGWLPLIAGQTGFFAFRGPYYDRWLDSWFIAAHPQNELINQWVESYHQYVSGLRTKPDKYFMMVYVFQWAILKRKELNHAFRGSGALPAVPAFFLQAFIDGTSDAGPFLSAREQGFPLSKLNWKAPIPEAELKARLDDLGL</sequence>
<dbReference type="PANTHER" id="PTHR32385:SF15">
    <property type="entry name" value="INOSITOL PHOSPHOCERAMIDE MANNOSYLTRANSFERASE 1"/>
    <property type="match status" value="1"/>
</dbReference>
<dbReference type="PANTHER" id="PTHR32385">
    <property type="entry name" value="MANNOSYL PHOSPHORYLINOSITOL CERAMIDE SYNTHASE"/>
    <property type="match status" value="1"/>
</dbReference>
<dbReference type="RefSeq" id="WP_170156456.1">
    <property type="nucleotide sequence ID" value="NZ_FWFU01000001.1"/>
</dbReference>